<proteinExistence type="predicted"/>
<dbReference type="Proteomes" id="UP000799302">
    <property type="component" value="Unassembled WGS sequence"/>
</dbReference>
<sequence length="145" mass="16096">MSLTNCGGSQAWKIECIMRKFSAKDYEERFQRSSTGELEVARRQLVSDIGYPTVYSKRPPPIPSPTLSSLGILEELFNQLGIRSFNVIRTDMTAILLALDFDSTLTVSDTLASIGALAFSKPEWDAIVAAYIADFRDHVAEAHVH</sequence>
<name>A0A6A6U3B9_9PEZI</name>
<reference evidence="1" key="1">
    <citation type="journal article" date="2020" name="Stud. Mycol.">
        <title>101 Dothideomycetes genomes: a test case for predicting lifestyles and emergence of pathogens.</title>
        <authorList>
            <person name="Haridas S."/>
            <person name="Albert R."/>
            <person name="Binder M."/>
            <person name="Bloem J."/>
            <person name="Labutti K."/>
            <person name="Salamov A."/>
            <person name="Andreopoulos B."/>
            <person name="Baker S."/>
            <person name="Barry K."/>
            <person name="Bills G."/>
            <person name="Bluhm B."/>
            <person name="Cannon C."/>
            <person name="Castanera R."/>
            <person name="Culley D."/>
            <person name="Daum C."/>
            <person name="Ezra D."/>
            <person name="Gonzalez J."/>
            <person name="Henrissat B."/>
            <person name="Kuo A."/>
            <person name="Liang C."/>
            <person name="Lipzen A."/>
            <person name="Lutzoni F."/>
            <person name="Magnuson J."/>
            <person name="Mondo S."/>
            <person name="Nolan M."/>
            <person name="Ohm R."/>
            <person name="Pangilinan J."/>
            <person name="Park H.-J."/>
            <person name="Ramirez L."/>
            <person name="Alfaro M."/>
            <person name="Sun H."/>
            <person name="Tritt A."/>
            <person name="Yoshinaga Y."/>
            <person name="Zwiers L.-H."/>
            <person name="Turgeon B."/>
            <person name="Goodwin S."/>
            <person name="Spatafora J."/>
            <person name="Crous P."/>
            <person name="Grigoriev I."/>
        </authorList>
    </citation>
    <scope>NUCLEOTIDE SEQUENCE</scope>
    <source>
        <strain evidence="1">CBS 115976</strain>
    </source>
</reference>
<protein>
    <submittedName>
        <fullName evidence="1">Uncharacterized protein</fullName>
    </submittedName>
</protein>
<gene>
    <name evidence="1" type="ORF">BT63DRAFT_458281</name>
</gene>
<evidence type="ECO:0000313" key="1">
    <source>
        <dbReference type="EMBL" id="KAF2665917.1"/>
    </source>
</evidence>
<evidence type="ECO:0000313" key="2">
    <source>
        <dbReference type="Proteomes" id="UP000799302"/>
    </source>
</evidence>
<organism evidence="1 2">
    <name type="scientific">Microthyrium microscopicum</name>
    <dbReference type="NCBI Taxonomy" id="703497"/>
    <lineage>
        <taxon>Eukaryota</taxon>
        <taxon>Fungi</taxon>
        <taxon>Dikarya</taxon>
        <taxon>Ascomycota</taxon>
        <taxon>Pezizomycotina</taxon>
        <taxon>Dothideomycetes</taxon>
        <taxon>Dothideomycetes incertae sedis</taxon>
        <taxon>Microthyriales</taxon>
        <taxon>Microthyriaceae</taxon>
        <taxon>Microthyrium</taxon>
    </lineage>
</organism>
<dbReference type="EMBL" id="MU004239">
    <property type="protein sequence ID" value="KAF2665917.1"/>
    <property type="molecule type" value="Genomic_DNA"/>
</dbReference>
<accession>A0A6A6U3B9</accession>
<dbReference type="AlphaFoldDB" id="A0A6A6U3B9"/>
<keyword evidence="2" id="KW-1185">Reference proteome</keyword>
<dbReference type="OrthoDB" id="10255128at2759"/>